<name>A0A1Y2LI46_EPING</name>
<evidence type="ECO:0000313" key="6">
    <source>
        <dbReference type="Proteomes" id="UP000193240"/>
    </source>
</evidence>
<feature type="compositionally biased region" description="Low complexity" evidence="3">
    <location>
        <begin position="270"/>
        <end position="289"/>
    </location>
</feature>
<organism evidence="5 6">
    <name type="scientific">Epicoccum nigrum</name>
    <name type="common">Soil fungus</name>
    <name type="synonym">Epicoccum purpurascens</name>
    <dbReference type="NCBI Taxonomy" id="105696"/>
    <lineage>
        <taxon>Eukaryota</taxon>
        <taxon>Fungi</taxon>
        <taxon>Dikarya</taxon>
        <taxon>Ascomycota</taxon>
        <taxon>Pezizomycotina</taxon>
        <taxon>Dothideomycetes</taxon>
        <taxon>Pleosporomycetidae</taxon>
        <taxon>Pleosporales</taxon>
        <taxon>Pleosporineae</taxon>
        <taxon>Didymellaceae</taxon>
        <taxon>Epicoccum</taxon>
    </lineage>
</organism>
<reference evidence="5 6" key="1">
    <citation type="journal article" date="2017" name="Genome Announc.">
        <title>Genome sequence of the saprophytic ascomycete Epicoccum nigrum ICMP 19927 strain isolated from New Zealand.</title>
        <authorList>
            <person name="Fokin M."/>
            <person name="Fleetwood D."/>
            <person name="Weir B.S."/>
            <person name="Villas-Boas S.G."/>
        </authorList>
    </citation>
    <scope>NUCLEOTIDE SEQUENCE [LARGE SCALE GENOMIC DNA]</scope>
    <source>
        <strain evidence="5 6">ICMP 19927</strain>
    </source>
</reference>
<feature type="region of interest" description="Disordered" evidence="3">
    <location>
        <begin position="263"/>
        <end position="289"/>
    </location>
</feature>
<dbReference type="InterPro" id="IPR015915">
    <property type="entry name" value="Kelch-typ_b-propeller"/>
</dbReference>
<feature type="region of interest" description="Disordered" evidence="3">
    <location>
        <begin position="355"/>
        <end position="468"/>
    </location>
</feature>
<keyword evidence="4" id="KW-0812">Transmembrane</keyword>
<dbReference type="Gene3D" id="2.120.10.80">
    <property type="entry name" value="Kelch-type beta propeller"/>
    <property type="match status" value="1"/>
</dbReference>
<keyword evidence="6" id="KW-1185">Reference proteome</keyword>
<keyword evidence="4" id="KW-0472">Membrane</keyword>
<dbReference type="Proteomes" id="UP000193240">
    <property type="component" value="Unassembled WGS sequence"/>
</dbReference>
<proteinExistence type="predicted"/>
<sequence>MQSSLISYNMDSRVWKNDTGSPTPRAEGFMHYLPASDRGMLVYFGGVEGNSSGDDPVYTNMTDIQLYDIAGARWYTQTASGDVPEPRHGFCAGVVWAEDQSSYNIYLFGGFRANGTGLGDLYVLSIPSFRWIAIWPIPKQLIFPGGKGYSSCNVFRESQMMIIGGLQPNASKLDCDVPVIGGQHNMFLGQENMEYVDAGTGQNSWWHAPMDNVTGYRVPDQIQQVIGGDTSGGATVTAPDGAWATDDLARLIARRYTATTRSLMSGRTLPTTSATAASKNSSSPPSKKTNVGAIAGGAVGGAVLLIGVIIGVLLCLRRRRHKQSLPTSPEVVDTSHTRSPDMAHKSLATTSIMQGSTLASPTPRSPVYSTSSSPPLASSPWRHDMRGPAPYYHGSPQSSPHQQGSRSPHYPSGDWDQQGGFERPTHYPQGAHTYQQTYYPPPPDPSLSSKKEGSAHMSSISELPNIRSPANAVAEMSIVQSPAPYHHPQ</sequence>
<keyword evidence="1" id="KW-0880">Kelch repeat</keyword>
<gene>
    <name evidence="5" type="ORF">B5807_11475</name>
</gene>
<evidence type="ECO:0000256" key="3">
    <source>
        <dbReference type="SAM" id="MobiDB-lite"/>
    </source>
</evidence>
<dbReference type="AlphaFoldDB" id="A0A1Y2LI46"/>
<dbReference type="EMBL" id="KZ107862">
    <property type="protein sequence ID" value="OSS43713.1"/>
    <property type="molecule type" value="Genomic_DNA"/>
</dbReference>
<dbReference type="STRING" id="105696.A0A1Y2LI46"/>
<dbReference type="PANTHER" id="PTHR46093">
    <property type="entry name" value="ACYL-COA-BINDING DOMAIN-CONTAINING PROTEIN 5"/>
    <property type="match status" value="1"/>
</dbReference>
<evidence type="ECO:0000256" key="1">
    <source>
        <dbReference type="ARBA" id="ARBA00022441"/>
    </source>
</evidence>
<dbReference type="PANTHER" id="PTHR46093:SF18">
    <property type="entry name" value="FIBRONECTIN TYPE-III DOMAIN-CONTAINING PROTEIN"/>
    <property type="match status" value="1"/>
</dbReference>
<dbReference type="SUPFAM" id="SSF50965">
    <property type="entry name" value="Galactose oxidase, central domain"/>
    <property type="match status" value="1"/>
</dbReference>
<accession>A0A1Y2LI46</accession>
<feature type="compositionally biased region" description="Low complexity" evidence="3">
    <location>
        <begin position="369"/>
        <end position="380"/>
    </location>
</feature>
<keyword evidence="2" id="KW-0677">Repeat</keyword>
<keyword evidence="4" id="KW-1133">Transmembrane helix</keyword>
<feature type="region of interest" description="Disordered" evidence="3">
    <location>
        <begin position="322"/>
        <end position="341"/>
    </location>
</feature>
<dbReference type="InterPro" id="IPR011043">
    <property type="entry name" value="Gal_Oxase/kelch_b-propeller"/>
</dbReference>
<protein>
    <submittedName>
        <fullName evidence="5">Uncharacterized protein</fullName>
    </submittedName>
</protein>
<evidence type="ECO:0000313" key="5">
    <source>
        <dbReference type="EMBL" id="OSS43713.1"/>
    </source>
</evidence>
<evidence type="ECO:0000256" key="4">
    <source>
        <dbReference type="SAM" id="Phobius"/>
    </source>
</evidence>
<feature type="compositionally biased region" description="Low complexity" evidence="3">
    <location>
        <begin position="393"/>
        <end position="409"/>
    </location>
</feature>
<evidence type="ECO:0000256" key="2">
    <source>
        <dbReference type="ARBA" id="ARBA00022737"/>
    </source>
</evidence>
<dbReference type="InParanoid" id="A0A1Y2LI46"/>
<feature type="transmembrane region" description="Helical" evidence="4">
    <location>
        <begin position="291"/>
        <end position="316"/>
    </location>
</feature>